<organism evidence="1 2">
    <name type="scientific">Promethearchaeum syntrophicum</name>
    <dbReference type="NCBI Taxonomy" id="2594042"/>
    <lineage>
        <taxon>Archaea</taxon>
        <taxon>Promethearchaeati</taxon>
        <taxon>Promethearchaeota</taxon>
        <taxon>Promethearchaeia</taxon>
        <taxon>Promethearchaeales</taxon>
        <taxon>Promethearchaeaceae</taxon>
        <taxon>Promethearchaeum</taxon>
    </lineage>
</organism>
<keyword evidence="2" id="KW-1185">Reference proteome</keyword>
<reference evidence="1 2" key="1">
    <citation type="journal article" date="2020" name="Nature">
        <title>Isolation of an archaeon at the prokaryote-eukaryote interface.</title>
        <authorList>
            <person name="Imachi H."/>
            <person name="Nobu M.K."/>
            <person name="Nakahara N."/>
            <person name="Morono Y."/>
            <person name="Ogawara M."/>
            <person name="Takaki Y."/>
            <person name="Takano Y."/>
            <person name="Uematsu K."/>
            <person name="Ikuta T."/>
            <person name="Ito M."/>
            <person name="Matsui Y."/>
            <person name="Miyazaki M."/>
            <person name="Murata K."/>
            <person name="Saito Y."/>
            <person name="Sakai S."/>
            <person name="Song C."/>
            <person name="Tasumi E."/>
            <person name="Yamanaka Y."/>
            <person name="Yamaguchi T."/>
            <person name="Kamagata Y."/>
            <person name="Tamaki H."/>
            <person name="Takai K."/>
        </authorList>
    </citation>
    <scope>NUCLEOTIDE SEQUENCE [LARGE SCALE GENOMIC DNA]</scope>
    <source>
        <strain evidence="1 2">MK-D1</strain>
    </source>
</reference>
<protein>
    <submittedName>
        <fullName evidence="1">Uncharacterized protein</fullName>
    </submittedName>
</protein>
<dbReference type="EMBL" id="CP042905">
    <property type="protein sequence ID" value="QEE16837.1"/>
    <property type="molecule type" value="Genomic_DNA"/>
</dbReference>
<accession>A0A5B9DD85</accession>
<evidence type="ECO:0000313" key="1">
    <source>
        <dbReference type="EMBL" id="QEE16837.1"/>
    </source>
</evidence>
<sequence length="91" mass="9830">MARSSTKALTTSGFANVLTSPISPMVTLAFKTRLTIFPERVFGKASVNMIISGLTVGPATLRTYLTISPFYSSVFSTTCIRVIYAKIVEST</sequence>
<dbReference type="GeneID" id="41330647"/>
<dbReference type="Proteomes" id="UP000321408">
    <property type="component" value="Chromosome"/>
</dbReference>
<dbReference type="KEGG" id="psyt:DSAG12_02667"/>
<name>A0A5B9DD85_9ARCH</name>
<gene>
    <name evidence="1" type="ORF">DSAG12_02667</name>
</gene>
<proteinExistence type="predicted"/>
<dbReference type="RefSeq" id="WP_147663765.1">
    <property type="nucleotide sequence ID" value="NZ_CP042905.2"/>
</dbReference>
<dbReference type="AlphaFoldDB" id="A0A5B9DD85"/>
<reference evidence="1 2" key="2">
    <citation type="journal article" date="2024" name="Int. J. Syst. Evol. Microbiol.">
        <title>Promethearchaeum syntrophicum gen. nov., sp. nov., an anaerobic, obligately syntrophic archaeon, the first isolate of the lineage 'Asgard' archaea, and proposal of the new archaeal phylum Promethearchaeota phyl. nov. and kingdom Promethearchaeati regn. nov.</title>
        <authorList>
            <person name="Imachi H."/>
            <person name="Nobu M.K."/>
            <person name="Kato S."/>
            <person name="Takaki Y."/>
            <person name="Miyazaki M."/>
            <person name="Miyata M."/>
            <person name="Ogawara M."/>
            <person name="Saito Y."/>
            <person name="Sakai S."/>
            <person name="Tahara Y.O."/>
            <person name="Takano Y."/>
            <person name="Tasumi E."/>
            <person name="Uematsu K."/>
            <person name="Yoshimura T."/>
            <person name="Itoh T."/>
            <person name="Ohkuma M."/>
            <person name="Takai K."/>
        </authorList>
    </citation>
    <scope>NUCLEOTIDE SEQUENCE [LARGE SCALE GENOMIC DNA]</scope>
    <source>
        <strain evidence="1 2">MK-D1</strain>
    </source>
</reference>
<evidence type="ECO:0000313" key="2">
    <source>
        <dbReference type="Proteomes" id="UP000321408"/>
    </source>
</evidence>